<accession>A0A4Z0A8G7</accession>
<sequence length="57" mass="5947">MSLPFLFRLPDAGEPALPALSLSVFGIRMAAATLMRDATAIADINVNDAAGHGHGRQ</sequence>
<evidence type="ECO:0000313" key="1">
    <source>
        <dbReference type="EMBL" id="TFY83045.1"/>
    </source>
</evidence>
<dbReference type="EMBL" id="SFCI01000057">
    <property type="protein sequence ID" value="TFY83045.1"/>
    <property type="molecule type" value="Genomic_DNA"/>
</dbReference>
<comment type="caution">
    <text evidence="1">The sequence shown here is derived from an EMBL/GenBank/DDBJ whole genome shotgun (WGS) entry which is preliminary data.</text>
</comment>
<organism evidence="1 2">
    <name type="scientific">Hericium alpestre</name>
    <dbReference type="NCBI Taxonomy" id="135208"/>
    <lineage>
        <taxon>Eukaryota</taxon>
        <taxon>Fungi</taxon>
        <taxon>Dikarya</taxon>
        <taxon>Basidiomycota</taxon>
        <taxon>Agaricomycotina</taxon>
        <taxon>Agaricomycetes</taxon>
        <taxon>Russulales</taxon>
        <taxon>Hericiaceae</taxon>
        <taxon>Hericium</taxon>
    </lineage>
</organism>
<reference evidence="1 2" key="1">
    <citation type="submission" date="2019-02" db="EMBL/GenBank/DDBJ databases">
        <title>Genome sequencing of the rare red list fungi Hericium alpestre (H. flagellum).</title>
        <authorList>
            <person name="Buettner E."/>
            <person name="Kellner H."/>
        </authorList>
    </citation>
    <scope>NUCLEOTIDE SEQUENCE [LARGE SCALE GENOMIC DNA]</scope>
    <source>
        <strain evidence="1 2">DSM 108284</strain>
    </source>
</reference>
<gene>
    <name evidence="1" type="ORF">EWM64_g966</name>
</gene>
<keyword evidence="2" id="KW-1185">Reference proteome</keyword>
<dbReference type="AlphaFoldDB" id="A0A4Z0A8G7"/>
<evidence type="ECO:0000313" key="2">
    <source>
        <dbReference type="Proteomes" id="UP000298061"/>
    </source>
</evidence>
<name>A0A4Z0A8G7_9AGAM</name>
<dbReference type="Proteomes" id="UP000298061">
    <property type="component" value="Unassembled WGS sequence"/>
</dbReference>
<protein>
    <submittedName>
        <fullName evidence="1">Uncharacterized protein</fullName>
    </submittedName>
</protein>
<proteinExistence type="predicted"/>